<dbReference type="Pfam" id="PF07517">
    <property type="entry name" value="SecA_DEAD"/>
    <property type="match status" value="1"/>
</dbReference>
<dbReference type="PROSITE" id="PS51194">
    <property type="entry name" value="HELICASE_CTER"/>
    <property type="match status" value="1"/>
</dbReference>
<evidence type="ECO:0000256" key="6">
    <source>
        <dbReference type="ARBA" id="ARBA00022741"/>
    </source>
</evidence>
<organism evidence="17 18">
    <name type="scientific">Tepidibacter hydrothermalis</name>
    <dbReference type="NCBI Taxonomy" id="3036126"/>
    <lineage>
        <taxon>Bacteria</taxon>
        <taxon>Bacillati</taxon>
        <taxon>Bacillota</taxon>
        <taxon>Clostridia</taxon>
        <taxon>Peptostreptococcales</taxon>
        <taxon>Peptostreptococcaceae</taxon>
        <taxon>Tepidibacter</taxon>
    </lineage>
</organism>
<gene>
    <name evidence="12 17" type="primary">secA</name>
    <name evidence="17" type="ORF">P4S50_00165</name>
</gene>
<dbReference type="InterPro" id="IPR036266">
    <property type="entry name" value="SecA_Wing/Scaffold_sf"/>
</dbReference>
<feature type="domain" description="Helicase C-terminal" evidence="15">
    <location>
        <begin position="413"/>
        <end position="571"/>
    </location>
</feature>
<evidence type="ECO:0000256" key="10">
    <source>
        <dbReference type="ARBA" id="ARBA00023010"/>
    </source>
</evidence>
<dbReference type="NCBIfam" id="NF006630">
    <property type="entry name" value="PRK09200.1"/>
    <property type="match status" value="1"/>
</dbReference>
<dbReference type="SUPFAM" id="SSF52540">
    <property type="entry name" value="P-loop containing nucleoside triphosphate hydrolases"/>
    <property type="match status" value="2"/>
</dbReference>
<dbReference type="InterPro" id="IPR014018">
    <property type="entry name" value="SecA_motor_DEAD"/>
</dbReference>
<evidence type="ECO:0000256" key="7">
    <source>
        <dbReference type="ARBA" id="ARBA00022840"/>
    </source>
</evidence>
<dbReference type="CDD" id="cd18803">
    <property type="entry name" value="SF2_C_secA"/>
    <property type="match status" value="1"/>
</dbReference>
<dbReference type="InterPro" id="IPR011116">
    <property type="entry name" value="SecA_Wing/Scaffold"/>
</dbReference>
<dbReference type="InterPro" id="IPR000185">
    <property type="entry name" value="SecA"/>
</dbReference>
<dbReference type="InterPro" id="IPR011130">
    <property type="entry name" value="SecA_preprotein_X-link_dom"/>
</dbReference>
<dbReference type="RefSeq" id="WP_277732486.1">
    <property type="nucleotide sequence ID" value="NZ_CP120733.1"/>
</dbReference>
<dbReference type="PROSITE" id="PS01312">
    <property type="entry name" value="SECA"/>
    <property type="match status" value="1"/>
</dbReference>
<dbReference type="Gene3D" id="3.90.1440.10">
    <property type="entry name" value="SecA, preprotein cross-linking domain"/>
    <property type="match status" value="1"/>
</dbReference>
<keyword evidence="10 12" id="KW-0811">Translocation</keyword>
<comment type="function">
    <text evidence="12">Part of the Sec protein translocase complex. Interacts with the SecYEG preprotein conducting channel. Has a central role in coupling the hydrolysis of ATP to the transfer of proteins into and across the cell membrane, serving as an ATP-driven molecular motor driving the stepwise translocation of polypeptide chains across the membrane.</text>
</comment>
<proteinExistence type="inferred from homology"/>
<dbReference type="SMART" id="SM00957">
    <property type="entry name" value="SecA_DEAD"/>
    <property type="match status" value="1"/>
</dbReference>
<dbReference type="Gene3D" id="1.10.3060.10">
    <property type="entry name" value="Helical scaffold and wing domains of SecA"/>
    <property type="match status" value="1"/>
</dbReference>
<dbReference type="PROSITE" id="PS51196">
    <property type="entry name" value="SECA_MOTOR_DEAD"/>
    <property type="match status" value="1"/>
</dbReference>
<feature type="domain" description="SecA family profile" evidence="16">
    <location>
        <begin position="1"/>
        <end position="572"/>
    </location>
</feature>
<dbReference type="InterPro" id="IPR011115">
    <property type="entry name" value="SecA_DEAD"/>
</dbReference>
<feature type="domain" description="Helicase ATP-binding" evidence="14">
    <location>
        <begin position="87"/>
        <end position="225"/>
    </location>
</feature>
<evidence type="ECO:0000259" key="16">
    <source>
        <dbReference type="PROSITE" id="PS51196"/>
    </source>
</evidence>
<comment type="similarity">
    <text evidence="2 12 13">Belongs to the SecA family.</text>
</comment>
<dbReference type="InterPro" id="IPR001650">
    <property type="entry name" value="Helicase_C-like"/>
</dbReference>
<keyword evidence="11 12" id="KW-0472">Membrane</keyword>
<dbReference type="SMART" id="SM00958">
    <property type="entry name" value="SecA_PP_bind"/>
    <property type="match status" value="1"/>
</dbReference>
<feature type="binding site" evidence="12">
    <location>
        <begin position="103"/>
        <end position="107"/>
    </location>
    <ligand>
        <name>ATP</name>
        <dbReference type="ChEBI" id="CHEBI:30616"/>
    </ligand>
</feature>
<dbReference type="Pfam" id="PF21090">
    <property type="entry name" value="P-loop_SecA"/>
    <property type="match status" value="2"/>
</dbReference>
<evidence type="ECO:0000256" key="11">
    <source>
        <dbReference type="ARBA" id="ARBA00023136"/>
    </source>
</evidence>
<dbReference type="Pfam" id="PF01043">
    <property type="entry name" value="SecA_PP_bind"/>
    <property type="match status" value="1"/>
</dbReference>
<keyword evidence="9 12" id="KW-1278">Translocase</keyword>
<evidence type="ECO:0000259" key="14">
    <source>
        <dbReference type="PROSITE" id="PS51192"/>
    </source>
</evidence>
<accession>A0ABY8EG28</accession>
<dbReference type="SMART" id="SM00490">
    <property type="entry name" value="HELICc"/>
    <property type="match status" value="1"/>
</dbReference>
<feature type="binding site" evidence="12">
    <location>
        <position position="85"/>
    </location>
    <ligand>
        <name>ATP</name>
        <dbReference type="ChEBI" id="CHEBI:30616"/>
    </ligand>
</feature>
<dbReference type="PANTHER" id="PTHR30612">
    <property type="entry name" value="SECA INNER MEMBRANE COMPONENT OF SEC PROTEIN SECRETION SYSTEM"/>
    <property type="match status" value="1"/>
</dbReference>
<keyword evidence="6 12" id="KW-0547">Nucleotide-binding</keyword>
<keyword evidence="8 12" id="KW-0653">Protein transport</keyword>
<evidence type="ECO:0000256" key="5">
    <source>
        <dbReference type="ARBA" id="ARBA00022490"/>
    </source>
</evidence>
<feature type="binding site" evidence="12">
    <location>
        <position position="491"/>
    </location>
    <ligand>
        <name>ATP</name>
        <dbReference type="ChEBI" id="CHEBI:30616"/>
    </ligand>
</feature>
<dbReference type="InterPro" id="IPR044722">
    <property type="entry name" value="SecA_SF2_C"/>
</dbReference>
<sequence length="1092" mass="126714">MVNFLEGIINPHDKKLKQLEKRANNIIRLEEKVKTLSDQELKNKTEEFKSRLKDGQKLDDILEEAFAVVREASFRVFNMKHYVVQLMGGICLHEGNIAEMKTGEGKTLVATLPTYLNALTGDGVFVITANEYLASRDKEEMEKLYNFLGLTVGLTHRELNVKQKKEQYNCDIVYGTNSEFGFDYLKDNMVTVNQNIVQRNRNFAIIDEVDSILVDDARTPLIITGDAARPSQYYITVDKFVKSLLKEDYEIDNEKRIANLTQSGIQKSERIFGIENIADIKNTELYHHIRQSLQANCVFTKDKDYVVAENEVMIIDKFTGRALPGRRFGKGLHQALEAKENIEIKKETKTQAMITYQNYFKLFKKIAGMTGTAYSQKQEFKSIYNVDVICIPTNKEIKRIDKTDLLFKTKEAKFKALIDEVQKRHQKGQPILIGTIYIDESEVLSNMLTKNNIKHKLLNAKQNKDEAEIISNAGQKGSVTIATNMAGRGTDIKLGDGVADLGGLYVIGTERHDSRRIDNQLRGRSGRQGDPGESQFFISLEDSLFSKVGKEALDRIVKIVDKMNLDPDESIQDKLVSQAIDGIQKTVENSNYNVRKNTLEFDQILNKQRETIYNERNKILNGDDMSEFIYSILKDTIDKNIDSYTSNSEYPEEWDLNSIQNYLNETFKLNNYIDFTNMESDEIENLDKVDIKKKAYDKAIEIYKQKEKITGETQLRYLERVTLMKNIDEKWTDHLDVVDQIRQGIVFQYIGGQSPVRIFNKEAYDMFSNMLEEIKETSIRSLFIIASIDEELDEVQKIKKEHEFNEEQRIKRVEELEDKYRISRWFLSKIPSNIPNLKFNIDINATEEVDATVSLYYMDNGYEEKLDGYDKDVKIKGIYVTDFEKSKDKNWDMGWYQIKVFVFNQEVKHIDFIIDKPSRELESHELKNIMFFENKKEILVDTNIDCYEENIKGELVYNKNEKTKMDFEMPVEDNKVKIKIISANDSWKNGYYEIKLKKDDGKIIVPFIIVDKYTKEQGVFTLNLTSIKKYQEGTGELISIESNKILARTPIKLDENGKASISFKSDVMQKGRYEFRLIDEDDILYRTIFMID</sequence>
<dbReference type="SUPFAM" id="SSF81767">
    <property type="entry name" value="Pre-protein crosslinking domain of SecA"/>
    <property type="match status" value="1"/>
</dbReference>
<evidence type="ECO:0000313" key="18">
    <source>
        <dbReference type="Proteomes" id="UP001222800"/>
    </source>
</evidence>
<evidence type="ECO:0000259" key="15">
    <source>
        <dbReference type="PROSITE" id="PS51194"/>
    </source>
</evidence>
<dbReference type="HAMAP" id="MF_01382">
    <property type="entry name" value="SecA"/>
    <property type="match status" value="1"/>
</dbReference>
<dbReference type="InterPro" id="IPR027417">
    <property type="entry name" value="P-loop_NTPase"/>
</dbReference>
<comment type="subcellular location">
    <subcellularLocation>
        <location evidence="12">Cell membrane</location>
        <topology evidence="12">Peripheral membrane protein</topology>
        <orientation evidence="12">Cytoplasmic side</orientation>
    </subcellularLocation>
    <subcellularLocation>
        <location evidence="12">Cytoplasm</location>
    </subcellularLocation>
    <subcellularLocation>
        <location evidence="1">Membrane</location>
        <topology evidence="1">Peripheral membrane protein</topology>
    </subcellularLocation>
    <text evidence="12">Distribution is 50-50.</text>
</comment>
<comment type="subunit">
    <text evidence="12">Monomer and homodimer. Part of the essential Sec protein translocation apparatus which comprises SecA, SecYEG and auxiliary proteins SecDF. Other proteins may also be involved.</text>
</comment>
<name>A0ABY8EG28_9FIRM</name>
<dbReference type="Gene3D" id="3.40.50.300">
    <property type="entry name" value="P-loop containing nucleotide triphosphate hydrolases"/>
    <property type="match status" value="3"/>
</dbReference>
<keyword evidence="18" id="KW-1185">Reference proteome</keyword>
<dbReference type="Proteomes" id="UP001222800">
    <property type="component" value="Chromosome"/>
</dbReference>
<dbReference type="SUPFAM" id="SSF81886">
    <property type="entry name" value="Helical scaffold and wing domains of SecA"/>
    <property type="match status" value="1"/>
</dbReference>
<dbReference type="InterPro" id="IPR020937">
    <property type="entry name" value="SecA_CS"/>
</dbReference>
<dbReference type="Pfam" id="PF07516">
    <property type="entry name" value="SecA_SW"/>
    <property type="match status" value="1"/>
</dbReference>
<evidence type="ECO:0000256" key="4">
    <source>
        <dbReference type="ARBA" id="ARBA00022475"/>
    </source>
</evidence>
<dbReference type="InterPro" id="IPR014001">
    <property type="entry name" value="Helicase_ATP-bd"/>
</dbReference>
<dbReference type="InterPro" id="IPR036670">
    <property type="entry name" value="SecA_X-link_sf"/>
</dbReference>
<evidence type="ECO:0000256" key="8">
    <source>
        <dbReference type="ARBA" id="ARBA00022927"/>
    </source>
</evidence>
<evidence type="ECO:0000313" key="17">
    <source>
        <dbReference type="EMBL" id="WFD10519.1"/>
    </source>
</evidence>
<dbReference type="EC" id="7.4.2.8" evidence="12"/>
<dbReference type="PRINTS" id="PR00906">
    <property type="entry name" value="SECA"/>
</dbReference>
<evidence type="ECO:0000256" key="2">
    <source>
        <dbReference type="ARBA" id="ARBA00007650"/>
    </source>
</evidence>
<comment type="catalytic activity">
    <reaction evidence="12">
        <text>ATP + H2O + cellular proteinSide 1 = ADP + phosphate + cellular proteinSide 2.</text>
        <dbReference type="EC" id="7.4.2.8"/>
    </reaction>
</comment>
<protein>
    <recommendedName>
        <fullName evidence="12 13">Protein translocase subunit SecA</fullName>
        <ecNumber evidence="12">7.4.2.8</ecNumber>
    </recommendedName>
</protein>
<evidence type="ECO:0000256" key="3">
    <source>
        <dbReference type="ARBA" id="ARBA00022448"/>
    </source>
</evidence>
<evidence type="ECO:0000256" key="12">
    <source>
        <dbReference type="HAMAP-Rule" id="MF_01382"/>
    </source>
</evidence>
<dbReference type="NCBIfam" id="TIGR00963">
    <property type="entry name" value="secA"/>
    <property type="match status" value="1"/>
</dbReference>
<keyword evidence="5 12" id="KW-0963">Cytoplasm</keyword>
<evidence type="ECO:0000256" key="13">
    <source>
        <dbReference type="RuleBase" id="RU003874"/>
    </source>
</evidence>
<reference evidence="17 18" key="1">
    <citation type="submission" date="2023-03" db="EMBL/GenBank/DDBJ databases">
        <title>Complete genome sequence of Tepidibacter sp. SWIR-1, isolated from a deep-sea hydrothermal vent.</title>
        <authorList>
            <person name="Li X."/>
        </authorList>
    </citation>
    <scope>NUCLEOTIDE SEQUENCE [LARGE SCALE GENOMIC DNA]</scope>
    <source>
        <strain evidence="17 18">SWIR-1</strain>
    </source>
</reference>
<evidence type="ECO:0000256" key="1">
    <source>
        <dbReference type="ARBA" id="ARBA00004170"/>
    </source>
</evidence>
<dbReference type="PANTHER" id="PTHR30612:SF0">
    <property type="entry name" value="CHLOROPLAST PROTEIN-TRANSPORTING ATPASE"/>
    <property type="match status" value="1"/>
</dbReference>
<dbReference type="CDD" id="cd17928">
    <property type="entry name" value="DEXDc_SecA"/>
    <property type="match status" value="1"/>
</dbReference>
<dbReference type="EMBL" id="CP120733">
    <property type="protein sequence ID" value="WFD10519.1"/>
    <property type="molecule type" value="Genomic_DNA"/>
</dbReference>
<dbReference type="PROSITE" id="PS51192">
    <property type="entry name" value="HELICASE_ATP_BIND_1"/>
    <property type="match status" value="1"/>
</dbReference>
<evidence type="ECO:0000256" key="9">
    <source>
        <dbReference type="ARBA" id="ARBA00022967"/>
    </source>
</evidence>
<keyword evidence="7 12" id="KW-0067">ATP-binding</keyword>
<keyword evidence="4 12" id="KW-1003">Cell membrane</keyword>
<keyword evidence="3 12" id="KW-0813">Transport</keyword>